<gene>
    <name evidence="5" type="ORF">ACMD2_17124</name>
</gene>
<dbReference type="InterPro" id="IPR008493">
    <property type="entry name" value="Hikeshi-like_N"/>
</dbReference>
<dbReference type="GO" id="GO:0061608">
    <property type="term" value="F:nuclear import signal receptor activity"/>
    <property type="evidence" value="ECO:0007669"/>
    <property type="project" value="TreeGrafter"/>
</dbReference>
<dbReference type="STRING" id="4615.A0A199UFQ9"/>
<evidence type="ECO:0000256" key="2">
    <source>
        <dbReference type="SAM" id="MobiDB-lite"/>
    </source>
</evidence>
<evidence type="ECO:0000259" key="4">
    <source>
        <dbReference type="Pfam" id="PF21057"/>
    </source>
</evidence>
<feature type="compositionally biased region" description="Gly residues" evidence="2">
    <location>
        <begin position="109"/>
        <end position="118"/>
    </location>
</feature>
<comment type="similarity">
    <text evidence="1">Belongs to the OPI10 family.</text>
</comment>
<comment type="caution">
    <text evidence="5">The sequence shown here is derived from an EMBL/GenBank/DDBJ whole genome shotgun (WGS) entry which is preliminary data.</text>
</comment>
<name>A0A199UFQ9_ANACO</name>
<dbReference type="AlphaFoldDB" id="A0A199UFQ9"/>
<dbReference type="EMBL" id="LSRQ01008346">
    <property type="protein sequence ID" value="OAY63405.1"/>
    <property type="molecule type" value="Genomic_DNA"/>
</dbReference>
<accession>A0A199UFQ9</accession>
<dbReference type="InterPro" id="IPR048364">
    <property type="entry name" value="Hikeshi-like_C"/>
</dbReference>
<dbReference type="GO" id="GO:0005634">
    <property type="term" value="C:nucleus"/>
    <property type="evidence" value="ECO:0007669"/>
    <property type="project" value="TreeGrafter"/>
</dbReference>
<feature type="domain" description="Hikeshi-like N-terminal" evidence="3">
    <location>
        <begin position="18"/>
        <end position="138"/>
    </location>
</feature>
<dbReference type="PANTHER" id="PTHR12925">
    <property type="entry name" value="HIKESHI FAMILY MEMBER"/>
    <property type="match status" value="1"/>
</dbReference>
<feature type="region of interest" description="Disordered" evidence="2">
    <location>
        <begin position="86"/>
        <end position="118"/>
    </location>
</feature>
<dbReference type="GO" id="GO:0005829">
    <property type="term" value="C:cytosol"/>
    <property type="evidence" value="ECO:0007669"/>
    <property type="project" value="TreeGrafter"/>
</dbReference>
<evidence type="ECO:0000259" key="3">
    <source>
        <dbReference type="Pfam" id="PF05603"/>
    </source>
</evidence>
<sequence length="200" mass="21234">MFGVVFPERSYPIDASAFAQIGPLHWVLDVGALAPSYRDVREVCVFLLPSAAASLPPGKALAVYAQPPGRPFSFCGAVHPSRPSALLPLPWPQDDDADPAADPPADPSNGGGGGGGGAKIGVAVEDAAALPPATAAEEAAGRRAERVAMRVGENLFNYMQSFCGVDGSRLVVPMDILDRWFRKFQERARKDPSYLKTFLL</sequence>
<evidence type="ECO:0000256" key="1">
    <source>
        <dbReference type="ARBA" id="ARBA00006623"/>
    </source>
</evidence>
<feature type="domain" description="Hikeshi-like C-terminal" evidence="4">
    <location>
        <begin position="145"/>
        <end position="196"/>
    </location>
</feature>
<dbReference type="Pfam" id="PF21057">
    <property type="entry name" value="Hikeshi-like_C"/>
    <property type="match status" value="1"/>
</dbReference>
<dbReference type="GO" id="GO:0006606">
    <property type="term" value="P:protein import into nucleus"/>
    <property type="evidence" value="ECO:0007669"/>
    <property type="project" value="TreeGrafter"/>
</dbReference>
<dbReference type="Proteomes" id="UP000092600">
    <property type="component" value="Unassembled WGS sequence"/>
</dbReference>
<dbReference type="InterPro" id="IPR031318">
    <property type="entry name" value="OPI10"/>
</dbReference>
<organism evidence="5 6">
    <name type="scientific">Ananas comosus</name>
    <name type="common">Pineapple</name>
    <name type="synonym">Ananas ananas</name>
    <dbReference type="NCBI Taxonomy" id="4615"/>
    <lineage>
        <taxon>Eukaryota</taxon>
        <taxon>Viridiplantae</taxon>
        <taxon>Streptophyta</taxon>
        <taxon>Embryophyta</taxon>
        <taxon>Tracheophyta</taxon>
        <taxon>Spermatophyta</taxon>
        <taxon>Magnoliopsida</taxon>
        <taxon>Liliopsida</taxon>
        <taxon>Poales</taxon>
        <taxon>Bromeliaceae</taxon>
        <taxon>Bromelioideae</taxon>
        <taxon>Ananas</taxon>
    </lineage>
</organism>
<dbReference type="Pfam" id="PF05603">
    <property type="entry name" value="Hikeshi-like_N"/>
    <property type="match status" value="1"/>
</dbReference>
<evidence type="ECO:0000313" key="6">
    <source>
        <dbReference type="Proteomes" id="UP000092600"/>
    </source>
</evidence>
<proteinExistence type="inferred from homology"/>
<dbReference type="PANTHER" id="PTHR12925:SF0">
    <property type="entry name" value="PROTEIN HIKESHI"/>
    <property type="match status" value="1"/>
</dbReference>
<reference evidence="5 6" key="1">
    <citation type="journal article" date="2016" name="DNA Res.">
        <title>The draft genome of MD-2 pineapple using hybrid error correction of long reads.</title>
        <authorList>
            <person name="Redwan R.M."/>
            <person name="Saidin A."/>
            <person name="Kumar S.V."/>
        </authorList>
    </citation>
    <scope>NUCLEOTIDE SEQUENCE [LARGE SCALE GENOMIC DNA]</scope>
    <source>
        <strain evidence="6">cv. MD2</strain>
        <tissue evidence="5">Leaf</tissue>
    </source>
</reference>
<protein>
    <submittedName>
        <fullName evidence="5">Protein Hikeshi</fullName>
    </submittedName>
</protein>
<evidence type="ECO:0000313" key="5">
    <source>
        <dbReference type="EMBL" id="OAY63405.1"/>
    </source>
</evidence>